<name>T1C3Q7_9ZZZZ</name>
<protein>
    <recommendedName>
        <fullName evidence="6">GtrA/DPMS transmembrane domain-containing protein</fullName>
    </recommendedName>
</protein>
<proteinExistence type="predicted"/>
<sequence length="135" mass="15095">MTLLAWIKTEEGKKAFRYSLTSVISAVISQLAFLALYGLSILGAKYSSISATLIGAVPSYFLNRYWAFEKKERNHFFSEVVPYFIMAVLGLVASTWSSDFADSHRSIVGNSRLAQIIWVDGAYFGAFAVLWVAKY</sequence>
<feature type="transmembrane region" description="Helical" evidence="5">
    <location>
        <begin position="46"/>
        <end position="63"/>
    </location>
</feature>
<reference evidence="7" key="1">
    <citation type="submission" date="2013-08" db="EMBL/GenBank/DDBJ databases">
        <authorList>
            <person name="Mendez C."/>
            <person name="Richter M."/>
            <person name="Ferrer M."/>
            <person name="Sanchez J."/>
        </authorList>
    </citation>
    <scope>NUCLEOTIDE SEQUENCE</scope>
</reference>
<comment type="caution">
    <text evidence="7">The sequence shown here is derived from an EMBL/GenBank/DDBJ whole genome shotgun (WGS) entry which is preliminary data.</text>
</comment>
<feature type="transmembrane region" description="Helical" evidence="5">
    <location>
        <begin position="20"/>
        <end position="40"/>
    </location>
</feature>
<feature type="non-terminal residue" evidence="7">
    <location>
        <position position="135"/>
    </location>
</feature>
<keyword evidence="4 5" id="KW-0472">Membrane</keyword>
<organism evidence="7">
    <name type="scientific">mine drainage metagenome</name>
    <dbReference type="NCBI Taxonomy" id="410659"/>
    <lineage>
        <taxon>unclassified sequences</taxon>
        <taxon>metagenomes</taxon>
        <taxon>ecological metagenomes</taxon>
    </lineage>
</organism>
<evidence type="ECO:0000256" key="4">
    <source>
        <dbReference type="ARBA" id="ARBA00023136"/>
    </source>
</evidence>
<evidence type="ECO:0000256" key="5">
    <source>
        <dbReference type="SAM" id="Phobius"/>
    </source>
</evidence>
<evidence type="ECO:0000259" key="6">
    <source>
        <dbReference type="Pfam" id="PF04138"/>
    </source>
</evidence>
<comment type="subcellular location">
    <subcellularLocation>
        <location evidence="1">Membrane</location>
        <topology evidence="1">Multi-pass membrane protein</topology>
    </subcellularLocation>
</comment>
<feature type="transmembrane region" description="Helical" evidence="5">
    <location>
        <begin position="116"/>
        <end position="133"/>
    </location>
</feature>
<evidence type="ECO:0000313" key="7">
    <source>
        <dbReference type="EMBL" id="EQD80106.1"/>
    </source>
</evidence>
<accession>T1C3Q7</accession>
<evidence type="ECO:0000256" key="2">
    <source>
        <dbReference type="ARBA" id="ARBA00022692"/>
    </source>
</evidence>
<dbReference type="Pfam" id="PF04138">
    <property type="entry name" value="GtrA_DPMS_TM"/>
    <property type="match status" value="1"/>
</dbReference>
<keyword evidence="3 5" id="KW-1133">Transmembrane helix</keyword>
<gene>
    <name evidence="7" type="ORF">B1A_01238</name>
</gene>
<dbReference type="GO" id="GO:0016020">
    <property type="term" value="C:membrane"/>
    <property type="evidence" value="ECO:0007669"/>
    <property type="project" value="UniProtKB-SubCell"/>
</dbReference>
<dbReference type="AlphaFoldDB" id="T1C3Q7"/>
<dbReference type="InterPro" id="IPR007267">
    <property type="entry name" value="GtrA_DPMS_TM"/>
</dbReference>
<dbReference type="GO" id="GO:0000271">
    <property type="term" value="P:polysaccharide biosynthetic process"/>
    <property type="evidence" value="ECO:0007669"/>
    <property type="project" value="InterPro"/>
</dbReference>
<keyword evidence="2 5" id="KW-0812">Transmembrane</keyword>
<feature type="transmembrane region" description="Helical" evidence="5">
    <location>
        <begin position="75"/>
        <end position="96"/>
    </location>
</feature>
<dbReference type="EMBL" id="AUZX01000944">
    <property type="protein sequence ID" value="EQD80106.1"/>
    <property type="molecule type" value="Genomic_DNA"/>
</dbReference>
<feature type="domain" description="GtrA/DPMS transmembrane" evidence="6">
    <location>
        <begin position="17"/>
        <end position="96"/>
    </location>
</feature>
<evidence type="ECO:0000256" key="1">
    <source>
        <dbReference type="ARBA" id="ARBA00004141"/>
    </source>
</evidence>
<evidence type="ECO:0000256" key="3">
    <source>
        <dbReference type="ARBA" id="ARBA00022989"/>
    </source>
</evidence>
<reference evidence="7" key="2">
    <citation type="journal article" date="2014" name="ISME J.">
        <title>Microbial stratification in low pH oxic and suboxic macroscopic growths along an acid mine drainage.</title>
        <authorList>
            <person name="Mendez-Garcia C."/>
            <person name="Mesa V."/>
            <person name="Sprenger R.R."/>
            <person name="Richter M."/>
            <person name="Diez M.S."/>
            <person name="Solano J."/>
            <person name="Bargiela R."/>
            <person name="Golyshina O.V."/>
            <person name="Manteca A."/>
            <person name="Ramos J.L."/>
            <person name="Gallego J.R."/>
            <person name="Llorente I."/>
            <person name="Martins Dos Santos V.A."/>
            <person name="Jensen O.N."/>
            <person name="Pelaez A.I."/>
            <person name="Sanchez J."/>
            <person name="Ferrer M."/>
        </authorList>
    </citation>
    <scope>NUCLEOTIDE SEQUENCE</scope>
</reference>